<accession>A0A1J1ADI3</accession>
<feature type="region of interest" description="Disordered" evidence="8">
    <location>
        <begin position="182"/>
        <end position="207"/>
    </location>
</feature>
<evidence type="ECO:0000256" key="2">
    <source>
        <dbReference type="ARBA" id="ARBA00022485"/>
    </source>
</evidence>
<keyword evidence="5" id="KW-0249">Electron transport</keyword>
<dbReference type="OrthoDB" id="7950at2157"/>
<dbReference type="STRING" id="1873524.HSR6_1767"/>
<dbReference type="InterPro" id="IPR050954">
    <property type="entry name" value="ET_IronSulfur_Cluster-Binding"/>
</dbReference>
<reference evidence="10 12" key="1">
    <citation type="submission" date="2016-06" db="EMBL/GenBank/DDBJ databases">
        <title>Discovery of anaerobic lithoheterotrophic haloarchaeon capable of sulfur respiration by hydrogen and formate.</title>
        <authorList>
            <person name="Sorokin D.Y."/>
            <person name="Kublanov I.V."/>
            <person name="Roman P."/>
            <person name="Sinninghe Damste J.S."/>
            <person name="Golyshin P.N."/>
            <person name="Rojo D."/>
            <person name="Ciordia S."/>
            <person name="Mena Md.C."/>
            <person name="Ferrer M."/>
            <person name="Smedile F."/>
            <person name="Messina E."/>
            <person name="La Cono V."/>
            <person name="Yakimov M.M."/>
        </authorList>
    </citation>
    <scope>NUCLEOTIDE SEQUENCE [LARGE SCALE GENOMIC DNA]</scope>
    <source>
        <strain evidence="10 12">HTSR1</strain>
    </source>
</reference>
<dbReference type="PROSITE" id="PS51379">
    <property type="entry name" value="4FE4S_FER_2"/>
    <property type="match status" value="3"/>
</dbReference>
<gene>
    <name evidence="11" type="primary">dmsB2</name>
    <name evidence="11" type="ORF">HSR6_1767</name>
    <name evidence="10" type="ORF">HTSR_1698</name>
</gene>
<keyword evidence="2" id="KW-0004">4Fe-4S</keyword>
<keyword evidence="7" id="KW-0411">Iron-sulfur</keyword>
<evidence type="ECO:0000256" key="6">
    <source>
        <dbReference type="ARBA" id="ARBA00023004"/>
    </source>
</evidence>
<evidence type="ECO:0000259" key="9">
    <source>
        <dbReference type="PROSITE" id="PS51379"/>
    </source>
</evidence>
<dbReference type="Proteomes" id="UP000185608">
    <property type="component" value="Chromosome"/>
</dbReference>
<dbReference type="GO" id="GO:0046872">
    <property type="term" value="F:metal ion binding"/>
    <property type="evidence" value="ECO:0007669"/>
    <property type="project" value="UniProtKB-KW"/>
</dbReference>
<keyword evidence="3" id="KW-0479">Metal-binding</keyword>
<organism evidence="10 12">
    <name type="scientific">Halodesulfurarchaeum formicicum</name>
    <dbReference type="NCBI Taxonomy" id="1873524"/>
    <lineage>
        <taxon>Archaea</taxon>
        <taxon>Methanobacteriati</taxon>
        <taxon>Methanobacteriota</taxon>
        <taxon>Stenosarchaea group</taxon>
        <taxon>Halobacteria</taxon>
        <taxon>Halobacteriales</taxon>
        <taxon>Halobacteriaceae</taxon>
        <taxon>Halodesulfurarchaeum</taxon>
    </lineage>
</organism>
<evidence type="ECO:0000256" key="3">
    <source>
        <dbReference type="ARBA" id="ARBA00022723"/>
    </source>
</evidence>
<feature type="domain" description="4Fe-4S ferredoxin-type" evidence="9">
    <location>
        <begin position="5"/>
        <end position="34"/>
    </location>
</feature>
<evidence type="ECO:0000256" key="4">
    <source>
        <dbReference type="ARBA" id="ARBA00022737"/>
    </source>
</evidence>
<dbReference type="KEGG" id="hhsr:HSR6_1767"/>
<evidence type="ECO:0000313" key="13">
    <source>
        <dbReference type="Proteomes" id="UP000186165"/>
    </source>
</evidence>
<evidence type="ECO:0000313" key="10">
    <source>
        <dbReference type="EMBL" id="AOW80868.1"/>
    </source>
</evidence>
<dbReference type="GO" id="GO:0051539">
    <property type="term" value="F:4 iron, 4 sulfur cluster binding"/>
    <property type="evidence" value="ECO:0007669"/>
    <property type="project" value="UniProtKB-KW"/>
</dbReference>
<dbReference type="KEGG" id="halh:HTSR_1698"/>
<dbReference type="InterPro" id="IPR017896">
    <property type="entry name" value="4Fe4S_Fe-S-bd"/>
</dbReference>
<name>A0A1D8S6A3_9EURY</name>
<evidence type="ECO:0000313" key="12">
    <source>
        <dbReference type="Proteomes" id="UP000185608"/>
    </source>
</evidence>
<evidence type="ECO:0000256" key="7">
    <source>
        <dbReference type="ARBA" id="ARBA00023014"/>
    </source>
</evidence>
<reference evidence="13" key="2">
    <citation type="submission" date="2016-08" db="EMBL/GenBank/DDBJ databases">
        <title>Discovery of first anaerobic lithoheterotrophic haloarchae widely represented in hypersaline habitats.</title>
        <authorList>
            <person name="Sorokin D.Y."/>
            <person name="Kublanov I.V."/>
            <person name="Roman P."/>
            <person name="Sinninghe Damste J.S."/>
            <person name="Golyshin P.N."/>
            <person name="Rojo D."/>
            <person name="Ciordia S."/>
            <person name="Mena Md.C."/>
            <person name="Ferrer M."/>
            <person name="Smedile F."/>
            <person name="Messina E."/>
            <person name="La Cono V."/>
            <person name="Yakimov M.M."/>
        </authorList>
    </citation>
    <scope>NUCLEOTIDE SEQUENCE [LARGE SCALE GENOMIC DNA]</scope>
    <source>
        <strain evidence="13">HSR6</strain>
    </source>
</reference>
<dbReference type="EC" id="1.17.1.9" evidence="10"/>
<dbReference type="CDD" id="cd16371">
    <property type="entry name" value="DMSOR_beta_like"/>
    <property type="match status" value="1"/>
</dbReference>
<dbReference type="Gene3D" id="3.30.70.20">
    <property type="match status" value="2"/>
</dbReference>
<dbReference type="SUPFAM" id="SSF54862">
    <property type="entry name" value="4Fe-4S ferredoxins"/>
    <property type="match status" value="1"/>
</dbReference>
<keyword evidence="13" id="KW-1185">Reference proteome</keyword>
<dbReference type="GeneID" id="30418297"/>
<dbReference type="Proteomes" id="UP000186165">
    <property type="component" value="Chromosome"/>
</dbReference>
<sequence length="207" mass="22264">MGEQWGFYFDPNSCMGCNACAIACKNRHGTEAGHVDWRRVETVSTGEFPDYQETNVSLSCMHCEDPPCVDVCPTNAIEKRESDGIVTIDRDECIGCRYCGWACPYGAPQYGEEGLMQKCNLCLDKGPGAGADAESKNTQDDPLEPACVDECVGEALHAGPIGELMDLASDAAARKFEQNPTSVIVEPQTGEEGQAAANVETPIPYQG</sequence>
<evidence type="ECO:0000256" key="8">
    <source>
        <dbReference type="SAM" id="MobiDB-lite"/>
    </source>
</evidence>
<dbReference type="RefSeq" id="WP_070365530.1">
    <property type="nucleotide sequence ID" value="NZ_CP016070.1"/>
</dbReference>
<dbReference type="Pfam" id="PF00037">
    <property type="entry name" value="Fer4"/>
    <property type="match status" value="1"/>
</dbReference>
<evidence type="ECO:0000256" key="1">
    <source>
        <dbReference type="ARBA" id="ARBA00022448"/>
    </source>
</evidence>
<evidence type="ECO:0000313" key="11">
    <source>
        <dbReference type="EMBL" id="APE96204.1"/>
    </source>
</evidence>
<protein>
    <submittedName>
        <fullName evidence="10">4Fe-4S ferredoxin iron-sulfur binding domain-containing protein</fullName>
        <ecNumber evidence="10">1.17.1.9</ecNumber>
    </submittedName>
    <submittedName>
        <fullName evidence="11">Anaerobic dimethyl sulfoxide reductase subunit B (DMSO reductase iron-sulfur subunit)</fullName>
    </submittedName>
</protein>
<feature type="domain" description="4Fe-4S ferredoxin-type" evidence="9">
    <location>
        <begin position="84"/>
        <end position="113"/>
    </location>
</feature>
<keyword evidence="10" id="KW-0560">Oxidoreductase</keyword>
<dbReference type="PANTHER" id="PTHR43177">
    <property type="entry name" value="PROTEIN NRFC"/>
    <property type="match status" value="1"/>
</dbReference>
<feature type="domain" description="4Fe-4S ferredoxin-type" evidence="9">
    <location>
        <begin position="50"/>
        <end position="82"/>
    </location>
</feature>
<dbReference type="PANTHER" id="PTHR43177:SF5">
    <property type="entry name" value="ANAEROBIC DIMETHYL SULFOXIDE REDUCTASE CHAIN B-RELATED"/>
    <property type="match status" value="1"/>
</dbReference>
<dbReference type="Pfam" id="PF13247">
    <property type="entry name" value="Fer4_11"/>
    <property type="match status" value="1"/>
</dbReference>
<dbReference type="PROSITE" id="PS00198">
    <property type="entry name" value="4FE4S_FER_1"/>
    <property type="match status" value="1"/>
</dbReference>
<keyword evidence="4" id="KW-0677">Repeat</keyword>
<dbReference type="EMBL" id="CP016804">
    <property type="protein sequence ID" value="APE96204.1"/>
    <property type="molecule type" value="Genomic_DNA"/>
</dbReference>
<reference evidence="11" key="3">
    <citation type="journal article" date="2017" name="ISME J.">
        <title>Discovery of anaerobic lithoheterotrophic haloarchaea, ubiquitous in hypersaline habitats.</title>
        <authorList>
            <person name="Sorokin D.Y."/>
            <person name="Messina E."/>
            <person name="Smedile F."/>
            <person name="Roman P."/>
            <person name="Damste J.S.S."/>
            <person name="Ciordia S."/>
            <person name="Mena M.C."/>
            <person name="Ferrer M."/>
            <person name="Golyshin P.N."/>
            <person name="Kublanov I.V."/>
            <person name="Samarov N.I."/>
            <person name="Toshchakov S.V."/>
            <person name="La Cono V."/>
            <person name="Yakimov M.M."/>
        </authorList>
    </citation>
    <scope>NUCLEOTIDE SEQUENCE</scope>
    <source>
        <strain evidence="11">HSR6</strain>
    </source>
</reference>
<proteinExistence type="predicted"/>
<keyword evidence="6" id="KW-0408">Iron</keyword>
<dbReference type="InterPro" id="IPR017900">
    <property type="entry name" value="4Fe4S_Fe_S_CS"/>
</dbReference>
<keyword evidence="1" id="KW-0813">Transport</keyword>
<dbReference type="EMBL" id="CP016070">
    <property type="protein sequence ID" value="AOW80868.1"/>
    <property type="molecule type" value="Genomic_DNA"/>
</dbReference>
<evidence type="ECO:0000256" key="5">
    <source>
        <dbReference type="ARBA" id="ARBA00022982"/>
    </source>
</evidence>
<dbReference type="GO" id="GO:0008863">
    <property type="term" value="F:formate dehydrogenase (NAD+) activity"/>
    <property type="evidence" value="ECO:0007669"/>
    <property type="project" value="UniProtKB-EC"/>
</dbReference>
<dbReference type="AlphaFoldDB" id="A0A1D8S6A3"/>
<accession>A0A1D8S6A3</accession>